<evidence type="ECO:0000313" key="1">
    <source>
        <dbReference type="EMBL" id="KAF2032796.1"/>
    </source>
</evidence>
<proteinExistence type="predicted"/>
<keyword evidence="2" id="KW-1185">Reference proteome</keyword>
<protein>
    <submittedName>
        <fullName evidence="1">Uncharacterized protein</fullName>
    </submittedName>
</protein>
<dbReference type="EMBL" id="ML978170">
    <property type="protein sequence ID" value="KAF2032796.1"/>
    <property type="molecule type" value="Genomic_DNA"/>
</dbReference>
<gene>
    <name evidence="1" type="ORF">EK21DRAFT_60149</name>
</gene>
<reference evidence="1" key="1">
    <citation type="journal article" date="2020" name="Stud. Mycol.">
        <title>101 Dothideomycetes genomes: a test case for predicting lifestyles and emergence of pathogens.</title>
        <authorList>
            <person name="Haridas S."/>
            <person name="Albert R."/>
            <person name="Binder M."/>
            <person name="Bloem J."/>
            <person name="Labutti K."/>
            <person name="Salamov A."/>
            <person name="Andreopoulos B."/>
            <person name="Baker S."/>
            <person name="Barry K."/>
            <person name="Bills G."/>
            <person name="Bluhm B."/>
            <person name="Cannon C."/>
            <person name="Castanera R."/>
            <person name="Culley D."/>
            <person name="Daum C."/>
            <person name="Ezra D."/>
            <person name="Gonzalez J."/>
            <person name="Henrissat B."/>
            <person name="Kuo A."/>
            <person name="Liang C."/>
            <person name="Lipzen A."/>
            <person name="Lutzoni F."/>
            <person name="Magnuson J."/>
            <person name="Mondo S."/>
            <person name="Nolan M."/>
            <person name="Ohm R."/>
            <person name="Pangilinan J."/>
            <person name="Park H.-J."/>
            <person name="Ramirez L."/>
            <person name="Alfaro M."/>
            <person name="Sun H."/>
            <person name="Tritt A."/>
            <person name="Yoshinaga Y."/>
            <person name="Zwiers L.-H."/>
            <person name="Turgeon B."/>
            <person name="Goodwin S."/>
            <person name="Spatafora J."/>
            <person name="Crous P."/>
            <person name="Grigoriev I."/>
        </authorList>
    </citation>
    <scope>NUCLEOTIDE SEQUENCE</scope>
    <source>
        <strain evidence="1">CBS 110217</strain>
    </source>
</reference>
<feature type="non-terminal residue" evidence="1">
    <location>
        <position position="1"/>
    </location>
</feature>
<sequence>NATGGFGNVAAAGSLAPFGDISIGCGVHWEKEKSYGGELQAGSDEYGRGGGCSITPETFTISLGIGINPTNASASINFVAKNEGSFEMQFESSKEIVCSPVPTVDGTKYGISCKTL</sequence>
<evidence type="ECO:0000313" key="2">
    <source>
        <dbReference type="Proteomes" id="UP000799777"/>
    </source>
</evidence>
<name>A0A9P4HGV7_9PLEO</name>
<dbReference type="AlphaFoldDB" id="A0A9P4HGV7"/>
<accession>A0A9P4HGV7</accession>
<organism evidence="1 2">
    <name type="scientific">Setomelanomma holmii</name>
    <dbReference type="NCBI Taxonomy" id="210430"/>
    <lineage>
        <taxon>Eukaryota</taxon>
        <taxon>Fungi</taxon>
        <taxon>Dikarya</taxon>
        <taxon>Ascomycota</taxon>
        <taxon>Pezizomycotina</taxon>
        <taxon>Dothideomycetes</taxon>
        <taxon>Pleosporomycetidae</taxon>
        <taxon>Pleosporales</taxon>
        <taxon>Pleosporineae</taxon>
        <taxon>Phaeosphaeriaceae</taxon>
        <taxon>Setomelanomma</taxon>
    </lineage>
</organism>
<dbReference type="OrthoDB" id="3648350at2759"/>
<dbReference type="Proteomes" id="UP000799777">
    <property type="component" value="Unassembled WGS sequence"/>
</dbReference>
<comment type="caution">
    <text evidence="1">The sequence shown here is derived from an EMBL/GenBank/DDBJ whole genome shotgun (WGS) entry which is preliminary data.</text>
</comment>